<sequence length="37" mass="4114">MDAWMDDDPDAVWDEFLDLIGSGYEGCSCVSSIVWAD</sequence>
<dbReference type="AlphaFoldDB" id="A0A0B5F399"/>
<organism evidence="1 2">
    <name type="scientific">Streptomyces albus (strain ATCC 21838 / DSM 41398 / FERM P-419 / JCM 4703 / NBRC 107858)</name>
    <dbReference type="NCBI Taxonomy" id="1081613"/>
    <lineage>
        <taxon>Bacteria</taxon>
        <taxon>Bacillati</taxon>
        <taxon>Actinomycetota</taxon>
        <taxon>Actinomycetes</taxon>
        <taxon>Kitasatosporales</taxon>
        <taxon>Streptomycetaceae</taxon>
        <taxon>Streptomyces</taxon>
    </lineage>
</organism>
<reference evidence="1 2" key="1">
    <citation type="submission" date="2015-01" db="EMBL/GenBank/DDBJ databases">
        <title>Enhanced salinomycin production by adjusting the supply of polyketide extender units in Streptomyce albus DSM 41398.</title>
        <authorList>
            <person name="Lu C."/>
        </authorList>
    </citation>
    <scope>NUCLEOTIDE SEQUENCE [LARGE SCALE GENOMIC DNA]</scope>
    <source>
        <strain evidence="2">ATCC 21838 / DSM 41398 / FERM P-419 / JCM 4703 / NBRC 107858</strain>
    </source>
</reference>
<name>A0A0B5F399_STRA4</name>
<dbReference type="EMBL" id="CP010519">
    <property type="protein sequence ID" value="AJE85331.1"/>
    <property type="molecule type" value="Genomic_DNA"/>
</dbReference>
<evidence type="ECO:0000313" key="1">
    <source>
        <dbReference type="EMBL" id="AJE85331.1"/>
    </source>
</evidence>
<accession>A0A0B5F399</accession>
<evidence type="ECO:0000313" key="2">
    <source>
        <dbReference type="Proteomes" id="UP000031523"/>
    </source>
</evidence>
<proteinExistence type="predicted"/>
<protein>
    <submittedName>
        <fullName evidence="1">Uncharacterized protein</fullName>
    </submittedName>
</protein>
<dbReference type="KEGG" id="sals:SLNWT_4955"/>
<keyword evidence="2" id="KW-1185">Reference proteome</keyword>
<gene>
    <name evidence="1" type="ORF">SLNWT_4955</name>
</gene>
<dbReference type="Proteomes" id="UP000031523">
    <property type="component" value="Chromosome"/>
</dbReference>